<dbReference type="EMBL" id="CAXAMN010022946">
    <property type="protein sequence ID" value="CAK9073933.1"/>
    <property type="molecule type" value="Genomic_DNA"/>
</dbReference>
<reference evidence="1 2" key="1">
    <citation type="submission" date="2024-02" db="EMBL/GenBank/DDBJ databases">
        <authorList>
            <person name="Chen Y."/>
            <person name="Shah S."/>
            <person name="Dougan E. K."/>
            <person name="Thang M."/>
            <person name="Chan C."/>
        </authorList>
    </citation>
    <scope>NUCLEOTIDE SEQUENCE [LARGE SCALE GENOMIC DNA]</scope>
</reference>
<name>A0ABP0PD07_9DINO</name>
<accession>A0ABP0PD07</accession>
<evidence type="ECO:0000313" key="1">
    <source>
        <dbReference type="EMBL" id="CAK9073933.1"/>
    </source>
</evidence>
<gene>
    <name evidence="1" type="ORF">CCMP2556_LOCUS36433</name>
</gene>
<proteinExistence type="predicted"/>
<organism evidence="1 2">
    <name type="scientific">Durusdinium trenchii</name>
    <dbReference type="NCBI Taxonomy" id="1381693"/>
    <lineage>
        <taxon>Eukaryota</taxon>
        <taxon>Sar</taxon>
        <taxon>Alveolata</taxon>
        <taxon>Dinophyceae</taxon>
        <taxon>Suessiales</taxon>
        <taxon>Symbiodiniaceae</taxon>
        <taxon>Durusdinium</taxon>
    </lineage>
</organism>
<protein>
    <submittedName>
        <fullName evidence="1">Uncharacterized protein</fullName>
    </submittedName>
</protein>
<dbReference type="Proteomes" id="UP001642484">
    <property type="component" value="Unassembled WGS sequence"/>
</dbReference>
<sequence length="135" mass="15618">MHVLQSKCVWLLYKEISKLKVQLWFAEWEDYVWRLIPRVDSNGFQLLDGTSLPTVQVRRDWNSETCIATSETDTKFDPNPLKDLVSQAANRFQATKSNRNSENQLPQLQFQTLRFGNVPIPEPPAILQNSRNPAC</sequence>
<comment type="caution">
    <text evidence="1">The sequence shown here is derived from an EMBL/GenBank/DDBJ whole genome shotgun (WGS) entry which is preliminary data.</text>
</comment>
<keyword evidence="2" id="KW-1185">Reference proteome</keyword>
<evidence type="ECO:0000313" key="2">
    <source>
        <dbReference type="Proteomes" id="UP001642484"/>
    </source>
</evidence>